<organism evidence="2 3">
    <name type="scientific">Acetobacter malorum DSM 14337</name>
    <dbReference type="NCBI Taxonomy" id="1307910"/>
    <lineage>
        <taxon>Bacteria</taxon>
        <taxon>Pseudomonadati</taxon>
        <taxon>Pseudomonadota</taxon>
        <taxon>Alphaproteobacteria</taxon>
        <taxon>Acetobacterales</taxon>
        <taxon>Acetobacteraceae</taxon>
        <taxon>Acetobacter</taxon>
    </lineage>
</organism>
<accession>A0ABQ0Q194</accession>
<keyword evidence="3" id="KW-1185">Reference proteome</keyword>
<dbReference type="Proteomes" id="UP001065047">
    <property type="component" value="Unassembled WGS sequence"/>
</dbReference>
<protein>
    <submittedName>
        <fullName evidence="2">Uncharacterized protein</fullName>
    </submittedName>
</protein>
<reference evidence="2" key="1">
    <citation type="submission" date="2013-04" db="EMBL/GenBank/DDBJ databases">
        <title>The genome sequencing project of 58 acetic acid bacteria.</title>
        <authorList>
            <person name="Okamoto-Kainuma A."/>
            <person name="Ishikawa M."/>
            <person name="Umino S."/>
            <person name="Koizumi Y."/>
            <person name="Shiwa Y."/>
            <person name="Yoshikawa H."/>
            <person name="Matsutani M."/>
            <person name="Matsushita K."/>
        </authorList>
    </citation>
    <scope>NUCLEOTIDE SEQUENCE</scope>
    <source>
        <strain evidence="2">DSM 14337</strain>
    </source>
</reference>
<evidence type="ECO:0000313" key="3">
    <source>
        <dbReference type="Proteomes" id="UP001065047"/>
    </source>
</evidence>
<evidence type="ECO:0000313" key="2">
    <source>
        <dbReference type="EMBL" id="GBQ86661.1"/>
    </source>
</evidence>
<comment type="caution">
    <text evidence="2">The sequence shown here is derived from an EMBL/GenBank/DDBJ whole genome shotgun (WGS) entry which is preliminary data.</text>
</comment>
<evidence type="ECO:0000256" key="1">
    <source>
        <dbReference type="SAM" id="MobiDB-lite"/>
    </source>
</evidence>
<feature type="region of interest" description="Disordered" evidence="1">
    <location>
        <begin position="33"/>
        <end position="52"/>
    </location>
</feature>
<sequence length="52" mass="5444">MPEDIVTTEQSVLKKAIVRLMPKATIMTLLDSPSASFGDASSELSASCGSQT</sequence>
<dbReference type="EMBL" id="BAPF01000059">
    <property type="protein sequence ID" value="GBQ86661.1"/>
    <property type="molecule type" value="Genomic_DNA"/>
</dbReference>
<proteinExistence type="predicted"/>
<feature type="compositionally biased region" description="Polar residues" evidence="1">
    <location>
        <begin position="42"/>
        <end position="52"/>
    </location>
</feature>
<name>A0ABQ0Q194_9PROT</name>
<gene>
    <name evidence="2" type="ORF">AA14337_3382</name>
</gene>